<dbReference type="NCBIfam" id="NF004051">
    <property type="entry name" value="PRK05571.1"/>
    <property type="match status" value="1"/>
</dbReference>
<gene>
    <name evidence="5" type="primary">rpiB</name>
    <name evidence="4" type="ORF">GKO46_05920</name>
    <name evidence="5" type="ORF">GKO48_14165</name>
</gene>
<evidence type="ECO:0000313" key="4">
    <source>
        <dbReference type="EMBL" id="MDG0866612.1"/>
    </source>
</evidence>
<dbReference type="EC" id="5.3.1.6" evidence="5"/>
<reference evidence="5" key="2">
    <citation type="journal article" date="2023" name="Nat. Commun.">
        <title>Cultivation of marine bacteria of the SAR202 clade.</title>
        <authorList>
            <person name="Lim Y."/>
            <person name="Seo J.H."/>
            <person name="Giovannoni S.J."/>
            <person name="Kang I."/>
            <person name="Cho J.C."/>
        </authorList>
    </citation>
    <scope>NUCLEOTIDE SEQUENCE</scope>
    <source>
        <strain evidence="5">JH1073</strain>
    </source>
</reference>
<sequence length="156" mass="16855">MKLAVGGDHAGFPMKGPVVEYLKSQGHEVTDYGTHSEEPVDFPDIAQRVTSAILSGEAERGILVCGTGVGAAIAGNKVPGIRAALTHDTHCAHQGVEHDDVNLICMGAWIIGIEVAKEVLDAFVNAEFSTDPDFRRRVDKLADMERKYAKELIELE</sequence>
<dbReference type="GO" id="GO:0004751">
    <property type="term" value="F:ribose-5-phosphate isomerase activity"/>
    <property type="evidence" value="ECO:0007669"/>
    <property type="project" value="UniProtKB-EC"/>
</dbReference>
<comment type="similarity">
    <text evidence="1">Belongs to the LacAB/RpiB family.</text>
</comment>
<dbReference type="Pfam" id="PF02502">
    <property type="entry name" value="LacAB_rpiB"/>
    <property type="match status" value="1"/>
</dbReference>
<dbReference type="InterPro" id="IPR036569">
    <property type="entry name" value="RpiB_LacA_LacB_sf"/>
</dbReference>
<evidence type="ECO:0000256" key="2">
    <source>
        <dbReference type="ARBA" id="ARBA00023235"/>
    </source>
</evidence>
<keyword evidence="2 5" id="KW-0413">Isomerase</keyword>
<dbReference type="PANTHER" id="PTHR43732:SF1">
    <property type="entry name" value="RIBOSE 5-PHOSPHATE ISOMERASE"/>
    <property type="match status" value="1"/>
</dbReference>
<evidence type="ECO:0000256" key="3">
    <source>
        <dbReference type="PIRSR" id="PIRSR005384-1"/>
    </source>
</evidence>
<accession>A0AAJ6CW04</accession>
<evidence type="ECO:0000313" key="7">
    <source>
        <dbReference type="Proteomes" id="UP001321249"/>
    </source>
</evidence>
<evidence type="ECO:0000256" key="1">
    <source>
        <dbReference type="ARBA" id="ARBA00008754"/>
    </source>
</evidence>
<reference evidence="6" key="3">
    <citation type="submission" date="2023-06" db="EMBL/GenBank/DDBJ databases">
        <title>Pangenomics reveal diversification of enzyme families and niche specialization in globally abundant SAR202 bacteria.</title>
        <authorList>
            <person name="Saw J.H.W."/>
        </authorList>
    </citation>
    <scope>NUCLEOTIDE SEQUENCE [LARGE SCALE GENOMIC DNA]</scope>
    <source>
        <strain evidence="6">JH1073</strain>
    </source>
</reference>
<dbReference type="EMBL" id="WMBE01000002">
    <property type="protein sequence ID" value="MDG0866612.1"/>
    <property type="molecule type" value="Genomic_DNA"/>
</dbReference>
<proteinExistence type="inferred from homology"/>
<name>A0AAJ6CW04_9CHLR</name>
<dbReference type="InterPro" id="IPR051812">
    <property type="entry name" value="SPI_LacAB/RpiB"/>
</dbReference>
<keyword evidence="6" id="KW-1185">Reference proteome</keyword>
<dbReference type="Gene3D" id="3.40.1400.10">
    <property type="entry name" value="Sugar-phosphate isomerase, RpiB/LacA/LacB"/>
    <property type="match status" value="1"/>
</dbReference>
<dbReference type="GO" id="GO:0005975">
    <property type="term" value="P:carbohydrate metabolic process"/>
    <property type="evidence" value="ECO:0007669"/>
    <property type="project" value="InterPro"/>
</dbReference>
<organism evidence="5 6">
    <name type="scientific">Candidatus Lucifugimonas marina</name>
    <dbReference type="NCBI Taxonomy" id="3038979"/>
    <lineage>
        <taxon>Bacteria</taxon>
        <taxon>Bacillati</taxon>
        <taxon>Chloroflexota</taxon>
        <taxon>Dehalococcoidia</taxon>
        <taxon>SAR202 cluster</taxon>
        <taxon>Candidatus Lucifugimonadales</taxon>
        <taxon>Candidatus Lucifugimonadaceae</taxon>
        <taxon>Candidatus Lucifugimonas</taxon>
    </lineage>
</organism>
<dbReference type="PANTHER" id="PTHR43732">
    <property type="entry name" value="RIBOSE 5-PHOSPHATE ISOMERASE-RELATED"/>
    <property type="match status" value="1"/>
</dbReference>
<dbReference type="InterPro" id="IPR003500">
    <property type="entry name" value="RpiB_LacA_LacB"/>
</dbReference>
<dbReference type="PIRSF" id="PIRSF005384">
    <property type="entry name" value="RpiB_LacA_B"/>
    <property type="match status" value="1"/>
</dbReference>
<dbReference type="NCBIfam" id="TIGR00689">
    <property type="entry name" value="rpiB_lacA_lacB"/>
    <property type="match status" value="1"/>
</dbReference>
<dbReference type="Proteomes" id="UP001219901">
    <property type="component" value="Chromosome"/>
</dbReference>
<dbReference type="SUPFAM" id="SSF89623">
    <property type="entry name" value="Ribose/Galactose isomerase RpiB/AlsB"/>
    <property type="match status" value="1"/>
</dbReference>
<evidence type="ECO:0000313" key="5">
    <source>
        <dbReference type="EMBL" id="WFG40699.1"/>
    </source>
</evidence>
<dbReference type="AlphaFoldDB" id="A0AAJ6CW04"/>
<reference evidence="6 7" key="1">
    <citation type="submission" date="2019-11" db="EMBL/GenBank/DDBJ databases">
        <authorList>
            <person name="Cho J.-C."/>
        </authorList>
    </citation>
    <scope>NUCLEOTIDE SEQUENCE [LARGE SCALE GENOMIC DNA]</scope>
    <source>
        <strain evidence="5 6">JH1073</strain>
        <strain evidence="4 7">JH702</strain>
    </source>
</reference>
<dbReference type="NCBIfam" id="TIGR01120">
    <property type="entry name" value="rpiB"/>
    <property type="match status" value="1"/>
</dbReference>
<evidence type="ECO:0000313" key="6">
    <source>
        <dbReference type="Proteomes" id="UP001219901"/>
    </source>
</evidence>
<dbReference type="InterPro" id="IPR004785">
    <property type="entry name" value="RpiB"/>
</dbReference>
<dbReference type="Proteomes" id="UP001321249">
    <property type="component" value="Unassembled WGS sequence"/>
</dbReference>
<protein>
    <submittedName>
        <fullName evidence="5">Ribose 5-phosphate isomerase B</fullName>
        <ecNumber evidence="5">5.3.1.6</ecNumber>
    </submittedName>
</protein>
<feature type="active site" description="Proton donor" evidence="3">
    <location>
        <position position="98"/>
    </location>
</feature>
<dbReference type="EMBL" id="CP046147">
    <property type="protein sequence ID" value="WFG40699.1"/>
    <property type="molecule type" value="Genomic_DNA"/>
</dbReference>
<dbReference type="RefSeq" id="WP_342824178.1">
    <property type="nucleotide sequence ID" value="NZ_CP046146.1"/>
</dbReference>
<feature type="active site" description="Proton acceptor" evidence="3">
    <location>
        <position position="65"/>
    </location>
</feature>